<keyword evidence="12" id="KW-1185">Reference proteome</keyword>
<dbReference type="GO" id="GO:0043772">
    <property type="term" value="F:acyl-phosphate glycerol-3-phosphate acyltransferase activity"/>
    <property type="evidence" value="ECO:0007669"/>
    <property type="project" value="UniProtKB-UniRule"/>
</dbReference>
<dbReference type="NCBIfam" id="TIGR00023">
    <property type="entry name" value="glycerol-3-phosphate 1-O-acyltransferase PlsY"/>
    <property type="match status" value="1"/>
</dbReference>
<comment type="caution">
    <text evidence="11">The sequence shown here is derived from an EMBL/GenBank/DDBJ whole genome shotgun (WGS) entry which is preliminary data.</text>
</comment>
<dbReference type="HAMAP" id="MF_01043">
    <property type="entry name" value="PlsY"/>
    <property type="match status" value="1"/>
</dbReference>
<evidence type="ECO:0000256" key="2">
    <source>
        <dbReference type="ARBA" id="ARBA00022516"/>
    </source>
</evidence>
<feature type="transmembrane region" description="Helical" evidence="10">
    <location>
        <begin position="94"/>
        <end position="114"/>
    </location>
</feature>
<comment type="catalytic activity">
    <reaction evidence="10">
        <text>an acyl phosphate + sn-glycerol 3-phosphate = a 1-acyl-sn-glycero-3-phosphate + phosphate</text>
        <dbReference type="Rhea" id="RHEA:34075"/>
        <dbReference type="ChEBI" id="CHEBI:43474"/>
        <dbReference type="ChEBI" id="CHEBI:57597"/>
        <dbReference type="ChEBI" id="CHEBI:57970"/>
        <dbReference type="ChEBI" id="CHEBI:59918"/>
        <dbReference type="EC" id="2.3.1.275"/>
    </reaction>
</comment>
<keyword evidence="9 10" id="KW-1208">Phospholipid metabolism</keyword>
<keyword evidence="7 10" id="KW-0472">Membrane</keyword>
<dbReference type="STRING" id="48256.CLHUN_18000"/>
<sequence>MGILIIRLIAVAVIGYLLGSLNTSIIVGKLYGTDIRKHGSGNAGMTNTLRTLGKAAALMVIAGDILKGVVSYLIGQLVVSTIPETVTLDLAGIGGMAAGMAAIAGHNWPVYFGFRGGKGILTSFAVVMMMDWKLGLILLGIFAVIVAVTRYVSLGSIIASAAFPVGAAIKGNGPVFIVFSAVLAILAVARHSGNIKRLLSGSEAKLGQKKKANG</sequence>
<dbReference type="EC" id="2.3.1.275" evidence="10"/>
<evidence type="ECO:0000256" key="3">
    <source>
        <dbReference type="ARBA" id="ARBA00022679"/>
    </source>
</evidence>
<evidence type="ECO:0000256" key="1">
    <source>
        <dbReference type="ARBA" id="ARBA00022475"/>
    </source>
</evidence>
<dbReference type="EMBL" id="MZGX01000010">
    <property type="protein sequence ID" value="OPX44246.1"/>
    <property type="molecule type" value="Genomic_DNA"/>
</dbReference>
<dbReference type="PANTHER" id="PTHR30309:SF0">
    <property type="entry name" value="GLYCEROL-3-PHOSPHATE ACYLTRANSFERASE-RELATED"/>
    <property type="match status" value="1"/>
</dbReference>
<feature type="transmembrane region" description="Helical" evidence="10">
    <location>
        <begin position="52"/>
        <end position="74"/>
    </location>
</feature>
<keyword evidence="4 10" id="KW-0812">Transmembrane</keyword>
<keyword evidence="6 10" id="KW-0443">Lipid metabolism</keyword>
<keyword evidence="5 10" id="KW-1133">Transmembrane helix</keyword>
<comment type="similarity">
    <text evidence="10">Belongs to the PlsY family.</text>
</comment>
<comment type="function">
    <text evidence="10">Catalyzes the transfer of an acyl group from acyl-phosphate (acyl-PO(4)) to glycerol-3-phosphate (G3P) to form lysophosphatidic acid (LPA). This enzyme utilizes acyl-phosphate as fatty acyl donor, but not acyl-CoA or acyl-ACP.</text>
</comment>
<evidence type="ECO:0000256" key="10">
    <source>
        <dbReference type="HAMAP-Rule" id="MF_01043"/>
    </source>
</evidence>
<feature type="transmembrane region" description="Helical" evidence="10">
    <location>
        <begin position="6"/>
        <end position="31"/>
    </location>
</feature>
<proteinExistence type="inferred from homology"/>
<comment type="pathway">
    <text evidence="10">Lipid metabolism; phospholipid metabolism.</text>
</comment>
<keyword evidence="3 10" id="KW-0808">Transferase</keyword>
<dbReference type="PANTHER" id="PTHR30309">
    <property type="entry name" value="INNER MEMBRANE PROTEIN YGIH"/>
    <property type="match status" value="1"/>
</dbReference>
<dbReference type="OrthoDB" id="9777124at2"/>
<dbReference type="GO" id="GO:0008654">
    <property type="term" value="P:phospholipid biosynthetic process"/>
    <property type="evidence" value="ECO:0007669"/>
    <property type="project" value="UniProtKB-UniRule"/>
</dbReference>
<keyword evidence="8 10" id="KW-0594">Phospholipid biosynthesis</keyword>
<keyword evidence="1 10" id="KW-1003">Cell membrane</keyword>
<dbReference type="AlphaFoldDB" id="A0A1V4SL80"/>
<dbReference type="Pfam" id="PF02660">
    <property type="entry name" value="G3P_acyltransf"/>
    <property type="match status" value="1"/>
</dbReference>
<evidence type="ECO:0000256" key="6">
    <source>
        <dbReference type="ARBA" id="ARBA00023098"/>
    </source>
</evidence>
<accession>A0A1V4SL80</accession>
<dbReference type="Proteomes" id="UP000191554">
    <property type="component" value="Unassembled WGS sequence"/>
</dbReference>
<dbReference type="SMART" id="SM01207">
    <property type="entry name" value="G3P_acyltransf"/>
    <property type="match status" value="1"/>
</dbReference>
<evidence type="ECO:0000256" key="5">
    <source>
        <dbReference type="ARBA" id="ARBA00022989"/>
    </source>
</evidence>
<comment type="subunit">
    <text evidence="10">Probably interacts with PlsX.</text>
</comment>
<dbReference type="GO" id="GO:0005886">
    <property type="term" value="C:plasma membrane"/>
    <property type="evidence" value="ECO:0007669"/>
    <property type="project" value="UniProtKB-SubCell"/>
</dbReference>
<organism evidence="11 12">
    <name type="scientific">Ruminiclostridium hungatei</name>
    <name type="common">Clostridium hungatei</name>
    <dbReference type="NCBI Taxonomy" id="48256"/>
    <lineage>
        <taxon>Bacteria</taxon>
        <taxon>Bacillati</taxon>
        <taxon>Bacillota</taxon>
        <taxon>Clostridia</taxon>
        <taxon>Eubacteriales</taxon>
        <taxon>Oscillospiraceae</taxon>
        <taxon>Ruminiclostridium</taxon>
    </lineage>
</organism>
<dbReference type="InterPro" id="IPR003811">
    <property type="entry name" value="G3P_acylTferase_PlsY"/>
</dbReference>
<gene>
    <name evidence="10 11" type="primary">plsY</name>
    <name evidence="11" type="ORF">CLHUN_18000</name>
</gene>
<comment type="subcellular location">
    <subcellularLocation>
        <location evidence="10">Cell membrane</location>
        <topology evidence="10">Multi-pass membrane protein</topology>
    </subcellularLocation>
</comment>
<reference evidence="11 12" key="1">
    <citation type="submission" date="2017-03" db="EMBL/GenBank/DDBJ databases">
        <title>Genome sequence of Clostridium hungatei DSM 14427.</title>
        <authorList>
            <person name="Poehlein A."/>
            <person name="Daniel R."/>
        </authorList>
    </citation>
    <scope>NUCLEOTIDE SEQUENCE [LARGE SCALE GENOMIC DNA]</scope>
    <source>
        <strain evidence="11 12">DSM 14427</strain>
    </source>
</reference>
<dbReference type="UniPathway" id="UPA00085"/>
<evidence type="ECO:0000256" key="7">
    <source>
        <dbReference type="ARBA" id="ARBA00023136"/>
    </source>
</evidence>
<feature type="transmembrane region" description="Helical" evidence="10">
    <location>
        <begin position="134"/>
        <end position="159"/>
    </location>
</feature>
<name>A0A1V4SL80_RUMHU</name>
<protein>
    <recommendedName>
        <fullName evidence="10">Glycerol-3-phosphate acyltransferase</fullName>
    </recommendedName>
    <alternativeName>
        <fullName evidence="10">Acyl-PO4 G3P acyltransferase</fullName>
    </alternativeName>
    <alternativeName>
        <fullName evidence="10">Acyl-phosphate--glycerol-3-phosphate acyltransferase</fullName>
    </alternativeName>
    <alternativeName>
        <fullName evidence="10">G3P acyltransferase</fullName>
        <shortName evidence="10">GPAT</shortName>
        <ecNumber evidence="10">2.3.1.275</ecNumber>
    </alternativeName>
    <alternativeName>
        <fullName evidence="10">Lysophosphatidic acid synthase</fullName>
        <shortName evidence="10">LPA synthase</shortName>
    </alternativeName>
</protein>
<evidence type="ECO:0000256" key="8">
    <source>
        <dbReference type="ARBA" id="ARBA00023209"/>
    </source>
</evidence>
<dbReference type="RefSeq" id="WP_080064247.1">
    <property type="nucleotide sequence ID" value="NZ_MZGX01000010.1"/>
</dbReference>
<keyword evidence="2 10" id="KW-0444">Lipid biosynthesis</keyword>
<evidence type="ECO:0000313" key="12">
    <source>
        <dbReference type="Proteomes" id="UP000191554"/>
    </source>
</evidence>
<evidence type="ECO:0000313" key="11">
    <source>
        <dbReference type="EMBL" id="OPX44246.1"/>
    </source>
</evidence>
<evidence type="ECO:0000256" key="9">
    <source>
        <dbReference type="ARBA" id="ARBA00023264"/>
    </source>
</evidence>
<keyword evidence="11" id="KW-0012">Acyltransferase</keyword>
<feature type="transmembrane region" description="Helical" evidence="10">
    <location>
        <begin position="171"/>
        <end position="189"/>
    </location>
</feature>
<evidence type="ECO:0000256" key="4">
    <source>
        <dbReference type="ARBA" id="ARBA00022692"/>
    </source>
</evidence>